<dbReference type="VEuPathDB" id="FungiDB:TRICI_006406"/>
<dbReference type="AlphaFoldDB" id="A0A642ULH4"/>
<name>A0A642ULH4_9ASCO</name>
<comment type="caution">
    <text evidence="1">The sequence shown here is derived from an EMBL/GenBank/DDBJ whole genome shotgun (WGS) entry which is preliminary data.</text>
</comment>
<protein>
    <submittedName>
        <fullName evidence="1">Uncharacterized protein</fullName>
    </submittedName>
</protein>
<proteinExistence type="predicted"/>
<reference evidence="1" key="1">
    <citation type="journal article" date="2019" name="G3 (Bethesda)">
        <title>Genome Assemblies of Two Rare Opportunistic Yeast Pathogens: Diutina rugosa (syn. Candida rugosa) and Trichomonascus ciferrii (syn. Candida ciferrii).</title>
        <authorList>
            <person name="Mixao V."/>
            <person name="Saus E."/>
            <person name="Hansen A.P."/>
            <person name="Lass-Florl C."/>
            <person name="Gabaldon T."/>
        </authorList>
    </citation>
    <scope>NUCLEOTIDE SEQUENCE</scope>
    <source>
        <strain evidence="1">CBS 4856</strain>
    </source>
</reference>
<evidence type="ECO:0000313" key="1">
    <source>
        <dbReference type="EMBL" id="KAA8899038.1"/>
    </source>
</evidence>
<dbReference type="EMBL" id="SWFS01000531">
    <property type="protein sequence ID" value="KAA8899038.1"/>
    <property type="molecule type" value="Genomic_DNA"/>
</dbReference>
<sequence length="104" mass="11676">MSSNNNKDQPSLQSVVSASDPDCMLLQHFRAIYDINHDYRFNTSYSTPNEEYPITQDYVTERKPSKTKARILSVSSKLSSGGSIRITGHRAKVLSSAGFVMVRF</sequence>
<dbReference type="Proteomes" id="UP000761534">
    <property type="component" value="Unassembled WGS sequence"/>
</dbReference>
<organism evidence="1 2">
    <name type="scientific">Trichomonascus ciferrii</name>
    <dbReference type="NCBI Taxonomy" id="44093"/>
    <lineage>
        <taxon>Eukaryota</taxon>
        <taxon>Fungi</taxon>
        <taxon>Dikarya</taxon>
        <taxon>Ascomycota</taxon>
        <taxon>Saccharomycotina</taxon>
        <taxon>Dipodascomycetes</taxon>
        <taxon>Dipodascales</taxon>
        <taxon>Trichomonascaceae</taxon>
        <taxon>Trichomonascus</taxon>
        <taxon>Trichomonascus ciferrii complex</taxon>
    </lineage>
</organism>
<keyword evidence="2" id="KW-1185">Reference proteome</keyword>
<accession>A0A642ULH4</accession>
<evidence type="ECO:0000313" key="2">
    <source>
        <dbReference type="Proteomes" id="UP000761534"/>
    </source>
</evidence>
<gene>
    <name evidence="1" type="ORF">TRICI_006406</name>
</gene>